<dbReference type="PROSITE" id="PS51892">
    <property type="entry name" value="SUBTILASE"/>
    <property type="match status" value="1"/>
</dbReference>
<keyword evidence="2 5" id="KW-0645">Protease</keyword>
<evidence type="ECO:0000256" key="1">
    <source>
        <dbReference type="ARBA" id="ARBA00011073"/>
    </source>
</evidence>
<dbReference type="PRINTS" id="PR00723">
    <property type="entry name" value="SUBTILISIN"/>
</dbReference>
<keyword evidence="4 5" id="KW-0720">Serine protease</keyword>
<protein>
    <submittedName>
        <fullName evidence="7">S8 family serine peptidase</fullName>
    </submittedName>
</protein>
<dbReference type="Pfam" id="PF00082">
    <property type="entry name" value="Peptidase_S8"/>
    <property type="match status" value="1"/>
</dbReference>
<evidence type="ECO:0000313" key="7">
    <source>
        <dbReference type="EMBL" id="MEI1252591.1"/>
    </source>
</evidence>
<evidence type="ECO:0000256" key="4">
    <source>
        <dbReference type="ARBA" id="ARBA00022825"/>
    </source>
</evidence>
<dbReference type="InterPro" id="IPR023827">
    <property type="entry name" value="Peptidase_S8_Asp-AS"/>
</dbReference>
<feature type="domain" description="Peptidase S8/S53" evidence="6">
    <location>
        <begin position="214"/>
        <end position="485"/>
    </location>
</feature>
<dbReference type="SUPFAM" id="SSF52743">
    <property type="entry name" value="Subtilisin-like"/>
    <property type="match status" value="1"/>
</dbReference>
<dbReference type="RefSeq" id="WP_264399516.1">
    <property type="nucleotide sequence ID" value="NZ_JBAMYB010000024.1"/>
</dbReference>
<keyword evidence="3 5" id="KW-0378">Hydrolase</keyword>
<reference evidence="7 8" key="1">
    <citation type="submission" date="2024-01" db="EMBL/GenBank/DDBJ databases">
        <title>Draft genome sequences of three bacterial strains isolated from Acacia saligna represent a potential new species within the genus Rhizobium.</title>
        <authorList>
            <person name="Tambong J.T."/>
            <person name="Mnasri B."/>
        </authorList>
    </citation>
    <scope>NUCLEOTIDE SEQUENCE [LARGE SCALE GENOMIC DNA]</scope>
    <source>
        <strain evidence="7 8">1AS12I</strain>
    </source>
</reference>
<comment type="similarity">
    <text evidence="1 5">Belongs to the peptidase S8 family.</text>
</comment>
<organism evidence="7 8">
    <name type="scientific">Rhizobium aouanii</name>
    <dbReference type="NCBI Taxonomy" id="3118145"/>
    <lineage>
        <taxon>Bacteria</taxon>
        <taxon>Pseudomonadati</taxon>
        <taxon>Pseudomonadota</taxon>
        <taxon>Alphaproteobacteria</taxon>
        <taxon>Hyphomicrobiales</taxon>
        <taxon>Rhizobiaceae</taxon>
        <taxon>Rhizobium/Agrobacterium group</taxon>
        <taxon>Rhizobium</taxon>
    </lineage>
</organism>
<dbReference type="EMBL" id="JBAMYC010000026">
    <property type="protein sequence ID" value="MEI1252591.1"/>
    <property type="molecule type" value="Genomic_DNA"/>
</dbReference>
<dbReference type="InterPro" id="IPR015500">
    <property type="entry name" value="Peptidase_S8_subtilisin-rel"/>
</dbReference>
<dbReference type="InterPro" id="IPR000209">
    <property type="entry name" value="Peptidase_S8/S53_dom"/>
</dbReference>
<dbReference type="InterPro" id="IPR050131">
    <property type="entry name" value="Peptidase_S8_subtilisin-like"/>
</dbReference>
<accession>A0ABU8CVQ1</accession>
<dbReference type="PROSITE" id="PS00137">
    <property type="entry name" value="SUBTILASE_HIS"/>
    <property type="match status" value="1"/>
</dbReference>
<dbReference type="Gene3D" id="3.40.50.200">
    <property type="entry name" value="Peptidase S8/S53 domain"/>
    <property type="match status" value="1"/>
</dbReference>
<feature type="active site" description="Charge relay system" evidence="5">
    <location>
        <position position="223"/>
    </location>
</feature>
<evidence type="ECO:0000256" key="5">
    <source>
        <dbReference type="PROSITE-ProRule" id="PRU01240"/>
    </source>
</evidence>
<evidence type="ECO:0000256" key="2">
    <source>
        <dbReference type="ARBA" id="ARBA00022670"/>
    </source>
</evidence>
<comment type="caution">
    <text evidence="7">The sequence shown here is derived from an EMBL/GenBank/DDBJ whole genome shotgun (WGS) entry which is preliminary data.</text>
</comment>
<evidence type="ECO:0000256" key="3">
    <source>
        <dbReference type="ARBA" id="ARBA00022801"/>
    </source>
</evidence>
<proteinExistence type="inferred from homology"/>
<evidence type="ECO:0000313" key="8">
    <source>
        <dbReference type="Proteomes" id="UP001531129"/>
    </source>
</evidence>
<name>A0ABU8CVQ1_9HYPH</name>
<evidence type="ECO:0000259" key="6">
    <source>
        <dbReference type="Pfam" id="PF00082"/>
    </source>
</evidence>
<dbReference type="PANTHER" id="PTHR43806">
    <property type="entry name" value="PEPTIDASE S8"/>
    <property type="match status" value="1"/>
</dbReference>
<dbReference type="PROSITE" id="PS00136">
    <property type="entry name" value="SUBTILASE_ASP"/>
    <property type="match status" value="1"/>
</dbReference>
<feature type="active site" description="Charge relay system" evidence="5">
    <location>
        <position position="266"/>
    </location>
</feature>
<dbReference type="Proteomes" id="UP001531129">
    <property type="component" value="Unassembled WGS sequence"/>
</dbReference>
<sequence length="523" mass="54688">MLKQYVVLPPHGFRSAVLARAAALRLTIPLVAAARGTAPLTKDAMSKVEVIDSVSVDGPKLVEMTPETELELRLEEPALKIVPLVTYEKMRAIYKVKRAAAAAVVAQAGQGAVLRVEDTDGNPLAGARVVAFTNFRARAGDEGSTDANGEIRLRIAPGVTLERVYIYGPARHWGRFERNFTLAAGAALQLETINLAGQLLALRRFRGDLPLTAGHEVVVGIVDTGIDPNHPLLPNISGGANMVLEETKDDPGEIADWGPAAVEGEHGTHVAGIVGARPSGDIDLAGVAPGVTLRSYRVFPHDGGDATNYDIMNAIDRSVQDGCNIINLSLGGGEEDEAVRAAIGSALDSGVLVIAAAGNDSRKPVSYPAALPFCVAVTAMGWTDSFPMASSEVGDVAKPYGRENTFVGAFSNFGPQIDLTGPGVGVVSTLPGGTFGAMSGTSMASPALAGYAAYLLGEDATILGLNGAEKSTALRDKLFGSATPLGLARDFEGFGLPGWDDHERRGYATGDIEEEKLDRAILE</sequence>
<dbReference type="PANTHER" id="PTHR43806:SF11">
    <property type="entry name" value="CEREVISIN-RELATED"/>
    <property type="match status" value="1"/>
</dbReference>
<dbReference type="InterPro" id="IPR036852">
    <property type="entry name" value="Peptidase_S8/S53_dom_sf"/>
</dbReference>
<feature type="active site" description="Charge relay system" evidence="5">
    <location>
        <position position="442"/>
    </location>
</feature>
<keyword evidence="8" id="KW-1185">Reference proteome</keyword>
<dbReference type="InterPro" id="IPR022398">
    <property type="entry name" value="Peptidase_S8_His-AS"/>
</dbReference>
<gene>
    <name evidence="7" type="ORF">V8Q02_32050</name>
</gene>